<proteinExistence type="predicted"/>
<dbReference type="GO" id="GO:0071944">
    <property type="term" value="C:cell periphery"/>
    <property type="evidence" value="ECO:0007669"/>
    <property type="project" value="EnsemblFungi"/>
</dbReference>
<dbReference type="OMA" id="RMKSIYQ"/>
<dbReference type="GO" id="GO:0000131">
    <property type="term" value="C:incipient cellular bud site"/>
    <property type="evidence" value="ECO:0007669"/>
    <property type="project" value="EnsemblFungi"/>
</dbReference>
<dbReference type="InterPro" id="IPR014805">
    <property type="entry name" value="SKG6/TOS2-like"/>
</dbReference>
<protein>
    <submittedName>
        <fullName evidence="3">Uncharacterized protein</fullName>
    </submittedName>
</protein>
<feature type="region of interest" description="Disordered" evidence="1">
    <location>
        <begin position="109"/>
        <end position="165"/>
    </location>
</feature>
<feature type="region of interest" description="Disordered" evidence="1">
    <location>
        <begin position="665"/>
        <end position="696"/>
    </location>
</feature>
<dbReference type="InParanoid" id="G0VDU8"/>
<feature type="region of interest" description="Disordered" evidence="1">
    <location>
        <begin position="41"/>
        <end position="72"/>
    </location>
</feature>
<dbReference type="FunCoup" id="G0VDU8">
    <property type="interactions" value="53"/>
</dbReference>
<gene>
    <name evidence="3" type="primary">NCAS0D01560</name>
    <name evidence="3" type="ordered locus">NCAS_0D01560</name>
</gene>
<dbReference type="HOGENOM" id="CLU_026020_0_0_1"/>
<sequence length="696" mass="77923">MIDIATYEASLSTLLTQPRRNAAPTQITTSTGVLAGRTYYKRDSKSSSSTTTKNKSTKCTGSKEQCQLPSNNTHSTAVTVGVAVAVPVFVVILALAVILLGVYRRSKREAKEDLDPDFEGETEFLPNVHPMYPMPQQQQQQQRNMAPQRPPQNYYTQPQPQQPMNPFSNNAATNSTTSWNVDPFQLPQGEDVSSLRNFARQVTNDGLGGYQIASRNVSQVSLTQSQANLSESNVDAPHSFHKAQLQGHEIDSSSSGSPNDVLNEKITSNSQVNVATGNDMNQIDSNNNKESGIARLHRESKIQGDAFEFEFENEQEKGKEKHVRQTTNPVNEDEDDYVVPVSSDEDENIKRMKSIYQVYLDRDGTMKQKRIENSEGDDDEFAQEHERNISQEPVQNPIIKPNQQIPHLVINDNQQPLTENPQPDLPEGTNLAIPDRRTRIASSIYSEAPINYQQQQQYYPQQQQPMAQQPYVQYPPQAYNPQYHGAPSMQQYPSQLHHPQTLESIGELPTPTQLMNSSSLHSLTSFRQPSKQQLQLQSARLNGTVLNPIDHPEMFYTQNADPSQMQLPQQQQMPSNMSVMTGSTNQNGDNGGALPPHQLRQSIVMTNPADLQKSTTYRPAGSFRTMNTLNNTRNNSLTSQMNPYQQQQQAFNSRVSGILEETDMVQPPSIGGVLPHSSSQEDLRRQLGSSHNYTTN</sequence>
<organism evidence="3 4">
    <name type="scientific">Naumovozyma castellii</name>
    <name type="common">Yeast</name>
    <name type="synonym">Saccharomyces castellii</name>
    <dbReference type="NCBI Taxonomy" id="27288"/>
    <lineage>
        <taxon>Eukaryota</taxon>
        <taxon>Fungi</taxon>
        <taxon>Dikarya</taxon>
        <taxon>Ascomycota</taxon>
        <taxon>Saccharomycotina</taxon>
        <taxon>Saccharomycetes</taxon>
        <taxon>Saccharomycetales</taxon>
        <taxon>Saccharomycetaceae</taxon>
        <taxon>Naumovozyma</taxon>
    </lineage>
</organism>
<keyword evidence="2" id="KW-0472">Membrane</keyword>
<keyword evidence="2" id="KW-0812">Transmembrane</keyword>
<dbReference type="Proteomes" id="UP000001640">
    <property type="component" value="Chromosome 4"/>
</dbReference>
<dbReference type="RefSeq" id="XP_003676100.1">
    <property type="nucleotide sequence ID" value="XM_003676052.1"/>
</dbReference>
<dbReference type="GO" id="GO:1902413">
    <property type="term" value="P:negative regulation of mitotic cytokinesis"/>
    <property type="evidence" value="ECO:0007669"/>
    <property type="project" value="EnsemblFungi"/>
</dbReference>
<reference key="2">
    <citation type="submission" date="2011-08" db="EMBL/GenBank/DDBJ databases">
        <title>Genome sequence of Naumovozyma castellii.</title>
        <authorList>
            <person name="Gordon J.L."/>
            <person name="Armisen D."/>
            <person name="Proux-Wera E."/>
            <person name="OhEigeartaigh S.S."/>
            <person name="Byrne K.P."/>
            <person name="Wolfe K.H."/>
        </authorList>
    </citation>
    <scope>NUCLEOTIDE SEQUENCE</scope>
    <source>
        <strain>Type strain:CBS 4309</strain>
    </source>
</reference>
<dbReference type="GO" id="GO:0005935">
    <property type="term" value="C:cellular bud neck"/>
    <property type="evidence" value="ECO:0007669"/>
    <property type="project" value="EnsemblFungi"/>
</dbReference>
<dbReference type="KEGG" id="ncs:NCAS_0D01560"/>
<reference evidence="3 4" key="1">
    <citation type="journal article" date="2011" name="Proc. Natl. Acad. Sci. U.S.A.">
        <title>Evolutionary erosion of yeast sex chromosomes by mating-type switching accidents.</title>
        <authorList>
            <person name="Gordon J.L."/>
            <person name="Armisen D."/>
            <person name="Proux-Wera E."/>
            <person name="Oheigeartaigh S.S."/>
            <person name="Byrne K.P."/>
            <person name="Wolfe K.H."/>
        </authorList>
    </citation>
    <scope>NUCLEOTIDE SEQUENCE [LARGE SCALE GENOMIC DNA]</scope>
    <source>
        <strain evidence="4">ATCC 76901 / BCRC 22586 / CBS 4309 / NBRC 1992 / NRRL Y-12630</strain>
    </source>
</reference>
<feature type="transmembrane region" description="Helical" evidence="2">
    <location>
        <begin position="77"/>
        <end position="103"/>
    </location>
</feature>
<evidence type="ECO:0000313" key="4">
    <source>
        <dbReference type="Proteomes" id="UP000001640"/>
    </source>
</evidence>
<evidence type="ECO:0000256" key="1">
    <source>
        <dbReference type="SAM" id="MobiDB-lite"/>
    </source>
</evidence>
<dbReference type="OrthoDB" id="4035953at2759"/>
<name>G0VDU8_NAUCA</name>
<keyword evidence="2" id="KW-1133">Transmembrane helix</keyword>
<dbReference type="eggNOG" id="ENOG502REX9">
    <property type="taxonomic scope" value="Eukaryota"/>
</dbReference>
<feature type="compositionally biased region" description="Polar residues" evidence="1">
    <location>
        <begin position="687"/>
        <end position="696"/>
    </location>
</feature>
<dbReference type="EMBL" id="HE576755">
    <property type="protein sequence ID" value="CCC69737.1"/>
    <property type="molecule type" value="Genomic_DNA"/>
</dbReference>
<dbReference type="Pfam" id="PF08693">
    <property type="entry name" value="SKG6"/>
    <property type="match status" value="1"/>
</dbReference>
<feature type="compositionally biased region" description="Acidic residues" evidence="1">
    <location>
        <begin position="112"/>
        <end position="122"/>
    </location>
</feature>
<dbReference type="AlphaFoldDB" id="G0VDU8"/>
<evidence type="ECO:0000313" key="3">
    <source>
        <dbReference type="EMBL" id="CCC69737.1"/>
    </source>
</evidence>
<feature type="compositionally biased region" description="Low complexity" evidence="1">
    <location>
        <begin position="134"/>
        <end position="165"/>
    </location>
</feature>
<feature type="compositionally biased region" description="Low complexity" evidence="1">
    <location>
        <begin position="46"/>
        <end position="63"/>
    </location>
</feature>
<evidence type="ECO:0000256" key="2">
    <source>
        <dbReference type="SAM" id="Phobius"/>
    </source>
</evidence>
<dbReference type="GO" id="GO:0005934">
    <property type="term" value="C:cellular bud tip"/>
    <property type="evidence" value="ECO:0007669"/>
    <property type="project" value="EnsemblFungi"/>
</dbReference>
<feature type="region of interest" description="Disordered" evidence="1">
    <location>
        <begin position="313"/>
        <end position="336"/>
    </location>
</feature>
<accession>G0VDU8</accession>
<dbReference type="GO" id="GO:0016020">
    <property type="term" value="C:membrane"/>
    <property type="evidence" value="ECO:0007669"/>
    <property type="project" value="EnsemblFungi"/>
</dbReference>
<keyword evidence="4" id="KW-1185">Reference proteome</keyword>
<dbReference type="GeneID" id="96903345"/>